<dbReference type="InterPro" id="IPR013078">
    <property type="entry name" value="His_Pase_superF_clade-1"/>
</dbReference>
<feature type="active site" description="Proton donor/acceptor" evidence="4">
    <location>
        <position position="343"/>
    </location>
</feature>
<reference evidence="9" key="1">
    <citation type="submission" date="2015-02" db="EMBL/GenBank/DDBJ databases">
        <title>Genome sequencing for Strongylocentrotus purpuratus.</title>
        <authorList>
            <person name="Murali S."/>
            <person name="Liu Y."/>
            <person name="Vee V."/>
            <person name="English A."/>
            <person name="Wang M."/>
            <person name="Skinner E."/>
            <person name="Han Y."/>
            <person name="Muzny D.M."/>
            <person name="Worley K.C."/>
            <person name="Gibbs R.A."/>
        </authorList>
    </citation>
    <scope>NUCLEOTIDE SEQUENCE</scope>
</reference>
<dbReference type="AlphaFoldDB" id="A0A7M7N153"/>
<feature type="binding site" evidence="5">
    <location>
        <begin position="273"/>
        <end position="280"/>
    </location>
    <ligand>
        <name>substrate</name>
    </ligand>
</feature>
<dbReference type="SUPFAM" id="SSF53254">
    <property type="entry name" value="Phosphoglycerate mutase-like"/>
    <property type="match status" value="1"/>
</dbReference>
<dbReference type="InterPro" id="IPR003094">
    <property type="entry name" value="6Pfruct_kin"/>
</dbReference>
<evidence type="ECO:0000259" key="7">
    <source>
        <dbReference type="Pfam" id="PF01591"/>
    </source>
</evidence>
<dbReference type="PANTHER" id="PTHR10606">
    <property type="entry name" value="6-PHOSPHOFRUCTO-2-KINASE/FRUCTOSE-2,6-BISPHOSPHATASE"/>
    <property type="match status" value="1"/>
</dbReference>
<evidence type="ECO:0000256" key="2">
    <source>
        <dbReference type="ARBA" id="ARBA00022741"/>
    </source>
</evidence>
<dbReference type="PROSITE" id="PS00175">
    <property type="entry name" value="PG_MUTASE"/>
    <property type="match status" value="1"/>
</dbReference>
<feature type="domain" description="6-phosphofructo-2-kinase" evidence="7">
    <location>
        <begin position="50"/>
        <end position="265"/>
    </location>
</feature>
<dbReference type="GO" id="GO:0005524">
    <property type="term" value="F:ATP binding"/>
    <property type="evidence" value="ECO:0007669"/>
    <property type="project" value="UniProtKB-KW"/>
</dbReference>
<accession>A0A7M7N153</accession>
<dbReference type="InterPro" id="IPR013079">
    <property type="entry name" value="6Phosfructo_kin"/>
</dbReference>
<dbReference type="Gene3D" id="3.40.50.1240">
    <property type="entry name" value="Phosphoglycerate mutase-like"/>
    <property type="match status" value="1"/>
</dbReference>
<dbReference type="EnsemblMetazoa" id="XM_030973214">
    <property type="protein sequence ID" value="XP_030829074"/>
    <property type="gene ID" value="LOC579456"/>
</dbReference>
<feature type="active site" description="Tele-phosphohistidine intermediate" evidence="4">
    <location>
        <position position="274"/>
    </location>
</feature>
<dbReference type="Pfam" id="PF01591">
    <property type="entry name" value="6PF2K"/>
    <property type="match status" value="1"/>
</dbReference>
<keyword evidence="3" id="KW-0067">ATP-binding</keyword>
<dbReference type="SUPFAM" id="SSF52540">
    <property type="entry name" value="P-loop containing nucleoside triphosphate hydrolases"/>
    <property type="match status" value="1"/>
</dbReference>
<keyword evidence="2" id="KW-0547">Nucleotide-binding</keyword>
<dbReference type="Proteomes" id="UP000007110">
    <property type="component" value="Unassembled WGS sequence"/>
</dbReference>
<dbReference type="CDD" id="cd07067">
    <property type="entry name" value="HP_PGM_like"/>
    <property type="match status" value="1"/>
</dbReference>
<reference evidence="8" key="2">
    <citation type="submission" date="2021-01" db="UniProtKB">
        <authorList>
            <consortium name="EnsemblMetazoa"/>
        </authorList>
    </citation>
    <scope>IDENTIFICATION</scope>
</reference>
<dbReference type="FunFam" id="3.40.50.300:FF:001979">
    <property type="entry name" value="6-phosphofructo-2-kinase/fructose-2,6-bisphosphatase"/>
    <property type="match status" value="1"/>
</dbReference>
<dbReference type="PRINTS" id="PR00991">
    <property type="entry name" value="6PFRUCTKNASE"/>
</dbReference>
<dbReference type="GO" id="GO:0006000">
    <property type="term" value="P:fructose metabolic process"/>
    <property type="evidence" value="ECO:0007669"/>
    <property type="project" value="InterPro"/>
</dbReference>
<organism evidence="8 9">
    <name type="scientific">Strongylocentrotus purpuratus</name>
    <name type="common">Purple sea urchin</name>
    <dbReference type="NCBI Taxonomy" id="7668"/>
    <lineage>
        <taxon>Eukaryota</taxon>
        <taxon>Metazoa</taxon>
        <taxon>Echinodermata</taxon>
        <taxon>Eleutherozoa</taxon>
        <taxon>Echinozoa</taxon>
        <taxon>Echinoidea</taxon>
        <taxon>Euechinoidea</taxon>
        <taxon>Echinacea</taxon>
        <taxon>Camarodonta</taxon>
        <taxon>Echinidea</taxon>
        <taxon>Strongylocentrotidae</taxon>
        <taxon>Strongylocentrotus</taxon>
    </lineage>
</organism>
<evidence type="ECO:0000313" key="9">
    <source>
        <dbReference type="Proteomes" id="UP000007110"/>
    </source>
</evidence>
<dbReference type="FunFam" id="3.40.50.1240:FF:000001">
    <property type="entry name" value="6-phosphofructo-2-kinase/fructose-2, 6-bisphosphatase 3 isoform 2"/>
    <property type="match status" value="1"/>
</dbReference>
<dbReference type="SMART" id="SM00855">
    <property type="entry name" value="PGAM"/>
    <property type="match status" value="1"/>
</dbReference>
<proteinExistence type="inferred from homology"/>
<comment type="similarity">
    <text evidence="1">In the C-terminal section; belongs to the phosphoglycerate mutase family.</text>
</comment>
<feature type="region of interest" description="Disordered" evidence="6">
    <location>
        <begin position="1"/>
        <end position="32"/>
    </location>
</feature>
<keyword evidence="9" id="KW-1185">Reference proteome</keyword>
<sequence>MAQKKTNFVGIPKDPDSDDDGDNEVGKTDLRRIGKTPSQRLWHFSGPAHMPSLHKPHAVIVMVGLPARGKTYIAKKLARYLNWIGINTKVFNVGEYRRKAVSGEISHDFFRHDNAEAYKIRLQCAKEALEDMANWLDEDGEVAVFDATNTTRDRRQTILEFLGERHIKCFFVESVCDDPETIQSNIREVKLNSPDYYDIDKERAIRDFLQRIEHYKETYQSLSDDHDRNLSYIKIINVGDRFLVNKVSGHIQSRVVYYLMNIHIIPRTIYLTRHGESMHNQNGRIGGDANLSERGWSYSRSLGEYMSTQNLQDLKVWTSRLKRTVQTASSIDVAIEQWKSLDELDAGVCDGLTYEEIQKGHPEEFALRDQDKFHYRYPMGESYQDLVARLEPVIMELERQKNVLVICHQGVMRCLLAYFLDKNSDELPYLKCPLHTVIKLTPVAYGCRVETVTLNIPAVDTHRPRPDECNTNRSTNDALSTVPPVTEFTEGLSENDVYVDAKSNYYNTWSGLAGWLS</sequence>
<dbReference type="OrthoDB" id="267323at2759"/>
<name>A0A7M7N153_STRPU</name>
<dbReference type="PANTHER" id="PTHR10606:SF44">
    <property type="entry name" value="6-PHOSPHOFRUCTO 2-KINASE_FRUCTOSE 2,6-BISPHOSPHATASE LONG FORM"/>
    <property type="match status" value="1"/>
</dbReference>
<evidence type="ECO:0000256" key="3">
    <source>
        <dbReference type="ARBA" id="ARBA00022840"/>
    </source>
</evidence>
<evidence type="ECO:0000313" key="8">
    <source>
        <dbReference type="EnsemblMetazoa" id="XP_030829074"/>
    </source>
</evidence>
<evidence type="ECO:0000256" key="4">
    <source>
        <dbReference type="PIRSR" id="PIRSR613078-1"/>
    </source>
</evidence>
<dbReference type="GO" id="GO:0003873">
    <property type="term" value="F:6-phosphofructo-2-kinase activity"/>
    <property type="evidence" value="ECO:0007669"/>
    <property type="project" value="InterPro"/>
</dbReference>
<dbReference type="Gene3D" id="3.40.50.300">
    <property type="entry name" value="P-loop containing nucleotide triphosphate hydrolases"/>
    <property type="match status" value="1"/>
</dbReference>
<dbReference type="InterPro" id="IPR027417">
    <property type="entry name" value="P-loop_NTPase"/>
</dbReference>
<dbReference type="GO" id="GO:0006003">
    <property type="term" value="P:fructose 2,6-bisphosphate metabolic process"/>
    <property type="evidence" value="ECO:0007669"/>
    <property type="project" value="InterPro"/>
</dbReference>
<dbReference type="InterPro" id="IPR001345">
    <property type="entry name" value="PG/BPGM_mutase_AS"/>
</dbReference>
<dbReference type="Pfam" id="PF00300">
    <property type="entry name" value="His_Phos_1"/>
    <property type="match status" value="1"/>
</dbReference>
<dbReference type="RefSeq" id="XP_030829074.1">
    <property type="nucleotide sequence ID" value="XM_030973214.1"/>
</dbReference>
<dbReference type="GeneID" id="579456"/>
<evidence type="ECO:0000256" key="6">
    <source>
        <dbReference type="SAM" id="MobiDB-lite"/>
    </source>
</evidence>
<dbReference type="InterPro" id="IPR029033">
    <property type="entry name" value="His_PPase_superfam"/>
</dbReference>
<feature type="binding site" evidence="5">
    <location>
        <position position="323"/>
    </location>
    <ligand>
        <name>substrate</name>
    </ligand>
</feature>
<evidence type="ECO:0000256" key="1">
    <source>
        <dbReference type="ARBA" id="ARBA00008408"/>
    </source>
</evidence>
<evidence type="ECO:0000256" key="5">
    <source>
        <dbReference type="PIRSR" id="PIRSR613078-2"/>
    </source>
</evidence>
<dbReference type="PIRSF" id="PIRSF000709">
    <property type="entry name" value="6PFK_2-Ptase"/>
    <property type="match status" value="1"/>
</dbReference>
<protein>
    <recommendedName>
        <fullName evidence="7">6-phosphofructo-2-kinase domain-containing protein</fullName>
    </recommendedName>
</protein>